<dbReference type="InterPro" id="IPR048036">
    <property type="entry name" value="Tlg1p-like_N"/>
</dbReference>
<dbReference type="InterPro" id="IPR000727">
    <property type="entry name" value="T_SNARE_dom"/>
</dbReference>
<evidence type="ECO:0000256" key="2">
    <source>
        <dbReference type="SAM" id="Coils"/>
    </source>
</evidence>
<reference evidence="6 7" key="1">
    <citation type="submission" date="2016-03" db="EMBL/GenBank/DDBJ databases">
        <title>How can Kluyveromyces marxianus grow so fast - potential evolutionary course in Saccharomyces Complex revealed by comparative genomics.</title>
        <authorList>
            <person name="Mo W."/>
            <person name="Lu W."/>
            <person name="Yang X."/>
            <person name="Qi J."/>
            <person name="Lv H."/>
        </authorList>
    </citation>
    <scope>NUCLEOTIDE SEQUENCE [LARGE SCALE GENOMIC DNA]</scope>
    <source>
        <strain evidence="6 7">FIM1</strain>
    </source>
</reference>
<dbReference type="Gene3D" id="1.20.5.110">
    <property type="match status" value="1"/>
</dbReference>
<dbReference type="InterPro" id="IPR045242">
    <property type="entry name" value="Syntaxin"/>
</dbReference>
<dbReference type="SUPFAM" id="SSF58038">
    <property type="entry name" value="SNARE fusion complex"/>
    <property type="match status" value="1"/>
</dbReference>
<dbReference type="PROSITE" id="PS00914">
    <property type="entry name" value="SYNTAXIN"/>
    <property type="match status" value="1"/>
</dbReference>
<evidence type="ECO:0000313" key="7">
    <source>
        <dbReference type="Proteomes" id="UP000422736"/>
    </source>
</evidence>
<dbReference type="PROSITE" id="PS50192">
    <property type="entry name" value="T_SNARE"/>
    <property type="match status" value="1"/>
</dbReference>
<reference evidence="6 7" key="2">
    <citation type="submission" date="2019-11" db="EMBL/GenBank/DDBJ databases">
        <authorList>
            <person name="Lu H."/>
        </authorList>
    </citation>
    <scope>NUCLEOTIDE SEQUENCE [LARGE SCALE GENOMIC DNA]</scope>
    <source>
        <strain evidence="6 7">FIM1</strain>
    </source>
</reference>
<evidence type="ECO:0000259" key="5">
    <source>
        <dbReference type="PROSITE" id="PS50192"/>
    </source>
</evidence>
<dbReference type="InterPro" id="IPR006012">
    <property type="entry name" value="Syntaxin/epimorphin_CS"/>
</dbReference>
<organism evidence="6 7">
    <name type="scientific">Kluyveromyces marxianus</name>
    <name type="common">Yeast</name>
    <name type="synonym">Candida kefyr</name>
    <dbReference type="NCBI Taxonomy" id="4911"/>
    <lineage>
        <taxon>Eukaryota</taxon>
        <taxon>Fungi</taxon>
        <taxon>Dikarya</taxon>
        <taxon>Ascomycota</taxon>
        <taxon>Saccharomycotina</taxon>
        <taxon>Saccharomycetes</taxon>
        <taxon>Saccharomycetales</taxon>
        <taxon>Saccharomycetaceae</taxon>
        <taxon>Kluyveromyces</taxon>
    </lineage>
</organism>
<protein>
    <submittedName>
        <fullName evidence="6">Protein TLG1</fullName>
    </submittedName>
</protein>
<proteinExistence type="inferred from homology"/>
<dbReference type="EMBL" id="CP015055">
    <property type="protein sequence ID" value="QGN14744.1"/>
    <property type="molecule type" value="Genomic_DNA"/>
</dbReference>
<keyword evidence="4" id="KW-1133">Transmembrane helix</keyword>
<dbReference type="InterPro" id="IPR010989">
    <property type="entry name" value="SNARE"/>
</dbReference>
<keyword evidence="2" id="KW-0175">Coiled coil</keyword>
<keyword evidence="4" id="KW-0812">Transmembrane</keyword>
<feature type="region of interest" description="Disordered" evidence="3">
    <location>
        <begin position="1"/>
        <end position="21"/>
    </location>
</feature>
<dbReference type="CDD" id="cd15851">
    <property type="entry name" value="SNARE_Syntaxin6"/>
    <property type="match status" value="1"/>
</dbReference>
<keyword evidence="4" id="KW-0472">Membrane</keyword>
<dbReference type="CDD" id="cd21444">
    <property type="entry name" value="SNARE_NTD_Tlg1p-like"/>
    <property type="match status" value="1"/>
</dbReference>
<comment type="similarity">
    <text evidence="1">Belongs to the syntaxin family.</text>
</comment>
<name>A0ABX6EV35_KLUMA</name>
<feature type="domain" description="T-SNARE coiled-coil homology" evidence="5">
    <location>
        <begin position="177"/>
        <end position="239"/>
    </location>
</feature>
<gene>
    <name evidence="6" type="primary">TLG1</name>
    <name evidence="6" type="ORF">FIM1_1413</name>
</gene>
<feature type="transmembrane region" description="Helical" evidence="4">
    <location>
        <begin position="250"/>
        <end position="268"/>
    </location>
</feature>
<dbReference type="Proteomes" id="UP000422736">
    <property type="component" value="Chromosome 2"/>
</dbReference>
<dbReference type="SMART" id="SM00397">
    <property type="entry name" value="t_SNARE"/>
    <property type="match status" value="1"/>
</dbReference>
<evidence type="ECO:0000256" key="3">
    <source>
        <dbReference type="SAM" id="MobiDB-lite"/>
    </source>
</evidence>
<feature type="region of interest" description="Disordered" evidence="3">
    <location>
        <begin position="149"/>
        <end position="171"/>
    </location>
</feature>
<dbReference type="Gene3D" id="1.20.58.90">
    <property type="match status" value="1"/>
</dbReference>
<feature type="coiled-coil region" evidence="2">
    <location>
        <begin position="38"/>
        <end position="129"/>
    </location>
</feature>
<sequence>MGNKTQQEKERESGGRKGIDTAVHDQLRQHFSRMDPFIQVYNDTEEQLNQLLQILEKKKKGRSNTSPHEIAEILSEAQETVQDLNDSVLMMRQEQAVPEEEVRARERSMKDLESKLKQCESLQSELQGQAQGQARDSFDVDLEAGGTTAAAAPITTASGLDDDTQTTPDNSQDAIQEQLLREQDSQLDSIHQTMQNLHLQASTMGQELTEQGMILEEIDGDIDGVMSKLSRGRRQLEWVYEHNKEKVNDCCIFLLIVALIVLLVLAFIL</sequence>
<evidence type="ECO:0000313" key="6">
    <source>
        <dbReference type="EMBL" id="QGN14744.1"/>
    </source>
</evidence>
<evidence type="ECO:0000256" key="1">
    <source>
        <dbReference type="ARBA" id="ARBA00009063"/>
    </source>
</evidence>
<dbReference type="SUPFAM" id="SSF47661">
    <property type="entry name" value="t-snare proteins"/>
    <property type="match status" value="1"/>
</dbReference>
<accession>A0ABX6EV35</accession>
<dbReference type="PANTHER" id="PTHR19957:SF224">
    <property type="entry name" value="HL02043P"/>
    <property type="match status" value="1"/>
</dbReference>
<evidence type="ECO:0000256" key="4">
    <source>
        <dbReference type="SAM" id="Phobius"/>
    </source>
</evidence>
<dbReference type="PANTHER" id="PTHR19957">
    <property type="entry name" value="SYNTAXIN"/>
    <property type="match status" value="1"/>
</dbReference>
<keyword evidence="7" id="KW-1185">Reference proteome</keyword>